<dbReference type="SUPFAM" id="SSF46934">
    <property type="entry name" value="UBA-like"/>
    <property type="match status" value="1"/>
</dbReference>
<accession>A0ABR2K8G9</accession>
<comment type="caution">
    <text evidence="3">The sequence shown here is derived from an EMBL/GenBank/DDBJ whole genome shotgun (WGS) entry which is preliminary data.</text>
</comment>
<dbReference type="SMART" id="SM00165">
    <property type="entry name" value="UBA"/>
    <property type="match status" value="1"/>
</dbReference>
<proteinExistence type="predicted"/>
<keyword evidence="4" id="KW-1185">Reference proteome</keyword>
<sequence>MVKLSLQSISRKVISFDVSPTTTFAEIEKLLNENDNFKGFNFKFIYKGKVIDPNDNVQSINYDPSSLVTVAFHPASVKPKRLNDQTNSEQQNFDEKTMEKIETLCALGYDQAEVVEALKKFNFNAEKAKNYICYRLDNESNQKIADLFSTNHNEAMKICINYLEQTDPELAKKVYENPIPMYIMLGVAKKRTYEEDYDGYPYFY</sequence>
<dbReference type="InterPro" id="IPR029071">
    <property type="entry name" value="Ubiquitin-like_domsf"/>
</dbReference>
<evidence type="ECO:0000259" key="2">
    <source>
        <dbReference type="PROSITE" id="PS50053"/>
    </source>
</evidence>
<evidence type="ECO:0000313" key="4">
    <source>
        <dbReference type="Proteomes" id="UP001470230"/>
    </source>
</evidence>
<dbReference type="InterPro" id="IPR015940">
    <property type="entry name" value="UBA"/>
</dbReference>
<protein>
    <submittedName>
        <fullName evidence="3">UV excision repair protein RAD23 B</fullName>
    </submittedName>
</protein>
<dbReference type="SUPFAM" id="SSF54236">
    <property type="entry name" value="Ubiquitin-like"/>
    <property type="match status" value="1"/>
</dbReference>
<feature type="domain" description="UBA" evidence="1">
    <location>
        <begin position="92"/>
        <end position="135"/>
    </location>
</feature>
<dbReference type="Gene3D" id="1.10.8.10">
    <property type="entry name" value="DNA helicase RuvA subunit, C-terminal domain"/>
    <property type="match status" value="1"/>
</dbReference>
<dbReference type="Gene3D" id="3.10.20.90">
    <property type="entry name" value="Phosphatidylinositol 3-kinase Catalytic Subunit, Chain A, domain 1"/>
    <property type="match status" value="1"/>
</dbReference>
<evidence type="ECO:0000313" key="3">
    <source>
        <dbReference type="EMBL" id="KAK8887414.1"/>
    </source>
</evidence>
<organism evidence="3 4">
    <name type="scientific">Tritrichomonas musculus</name>
    <dbReference type="NCBI Taxonomy" id="1915356"/>
    <lineage>
        <taxon>Eukaryota</taxon>
        <taxon>Metamonada</taxon>
        <taxon>Parabasalia</taxon>
        <taxon>Tritrichomonadida</taxon>
        <taxon>Tritrichomonadidae</taxon>
        <taxon>Tritrichomonas</taxon>
    </lineage>
</organism>
<dbReference type="Pfam" id="PF00627">
    <property type="entry name" value="UBA"/>
    <property type="match status" value="1"/>
</dbReference>
<dbReference type="InterPro" id="IPR000626">
    <property type="entry name" value="Ubiquitin-like_dom"/>
</dbReference>
<dbReference type="PROSITE" id="PS50030">
    <property type="entry name" value="UBA"/>
    <property type="match status" value="1"/>
</dbReference>
<dbReference type="Proteomes" id="UP001470230">
    <property type="component" value="Unassembled WGS sequence"/>
</dbReference>
<feature type="domain" description="Ubiquitin-like" evidence="2">
    <location>
        <begin position="2"/>
        <end position="70"/>
    </location>
</feature>
<gene>
    <name evidence="3" type="ORF">M9Y10_038454</name>
</gene>
<dbReference type="PROSITE" id="PS50053">
    <property type="entry name" value="UBIQUITIN_2"/>
    <property type="match status" value="1"/>
</dbReference>
<name>A0ABR2K8G9_9EUKA</name>
<dbReference type="Pfam" id="PF00240">
    <property type="entry name" value="ubiquitin"/>
    <property type="match status" value="1"/>
</dbReference>
<dbReference type="EMBL" id="JAPFFF010000006">
    <property type="protein sequence ID" value="KAK8887414.1"/>
    <property type="molecule type" value="Genomic_DNA"/>
</dbReference>
<reference evidence="3 4" key="1">
    <citation type="submission" date="2024-04" db="EMBL/GenBank/DDBJ databases">
        <title>Tritrichomonas musculus Genome.</title>
        <authorList>
            <person name="Alves-Ferreira E."/>
            <person name="Grigg M."/>
            <person name="Lorenzi H."/>
            <person name="Galac M."/>
        </authorList>
    </citation>
    <scope>NUCLEOTIDE SEQUENCE [LARGE SCALE GENOMIC DNA]</scope>
    <source>
        <strain evidence="3 4">EAF2021</strain>
    </source>
</reference>
<evidence type="ECO:0000259" key="1">
    <source>
        <dbReference type="PROSITE" id="PS50030"/>
    </source>
</evidence>
<dbReference type="InterPro" id="IPR009060">
    <property type="entry name" value="UBA-like_sf"/>
</dbReference>